<keyword evidence="2" id="KW-1185">Reference proteome</keyword>
<dbReference type="Proteomes" id="UP001501074">
    <property type="component" value="Unassembled WGS sequence"/>
</dbReference>
<name>A0ABP7APU5_9ACTN</name>
<accession>A0ABP7APU5</accession>
<dbReference type="EMBL" id="BAAAZO010000012">
    <property type="protein sequence ID" value="GAA3637093.1"/>
    <property type="molecule type" value="Genomic_DNA"/>
</dbReference>
<gene>
    <name evidence="1" type="ORF">GCM10022223_64750</name>
</gene>
<evidence type="ECO:0000313" key="1">
    <source>
        <dbReference type="EMBL" id="GAA3637093.1"/>
    </source>
</evidence>
<comment type="caution">
    <text evidence="1">The sequence shown here is derived from an EMBL/GenBank/DDBJ whole genome shotgun (WGS) entry which is preliminary data.</text>
</comment>
<proteinExistence type="predicted"/>
<evidence type="ECO:0000313" key="2">
    <source>
        <dbReference type="Proteomes" id="UP001501074"/>
    </source>
</evidence>
<protein>
    <recommendedName>
        <fullName evidence="3">Isochorismatase hydrolase</fullName>
    </recommendedName>
</protein>
<organism evidence="1 2">
    <name type="scientific">Kineosporia mesophila</name>
    <dbReference type="NCBI Taxonomy" id="566012"/>
    <lineage>
        <taxon>Bacteria</taxon>
        <taxon>Bacillati</taxon>
        <taxon>Actinomycetota</taxon>
        <taxon>Actinomycetes</taxon>
        <taxon>Kineosporiales</taxon>
        <taxon>Kineosporiaceae</taxon>
        <taxon>Kineosporia</taxon>
    </lineage>
</organism>
<dbReference type="SUPFAM" id="SSF52499">
    <property type="entry name" value="Isochorismatase-like hydrolases"/>
    <property type="match status" value="1"/>
</dbReference>
<sequence length="41" mass="4058">MPTDPSSTALVLIEYQNDLTSEGGVLHGADAPVMAGTGIAG</sequence>
<reference evidence="2" key="1">
    <citation type="journal article" date="2019" name="Int. J. Syst. Evol. Microbiol.">
        <title>The Global Catalogue of Microorganisms (GCM) 10K type strain sequencing project: providing services to taxonomists for standard genome sequencing and annotation.</title>
        <authorList>
            <consortium name="The Broad Institute Genomics Platform"/>
            <consortium name="The Broad Institute Genome Sequencing Center for Infectious Disease"/>
            <person name="Wu L."/>
            <person name="Ma J."/>
        </authorList>
    </citation>
    <scope>NUCLEOTIDE SEQUENCE [LARGE SCALE GENOMIC DNA]</scope>
    <source>
        <strain evidence="2">JCM 16902</strain>
    </source>
</reference>
<evidence type="ECO:0008006" key="3">
    <source>
        <dbReference type="Google" id="ProtNLM"/>
    </source>
</evidence>
<dbReference type="InterPro" id="IPR036380">
    <property type="entry name" value="Isochorismatase-like_sf"/>
</dbReference>